<comment type="caution">
    <text evidence="1">The sequence shown here is derived from an EMBL/GenBank/DDBJ whole genome shotgun (WGS) entry which is preliminary data.</text>
</comment>
<sequence>MDLRSDDSGEIYVELLGRTVLLVPHTFQRMIERGITVEELVGLLESKHSKALFQRNGRIRITNGQITAVIQLWLGTAYVVTVFRK</sequence>
<evidence type="ECO:0000313" key="1">
    <source>
        <dbReference type="EMBL" id="HGU40206.1"/>
    </source>
</evidence>
<reference evidence="1" key="1">
    <citation type="journal article" date="2020" name="mSystems">
        <title>Genome- and Community-Level Interaction Insights into Carbon Utilization and Element Cycling Functions of Hydrothermarchaeota in Hydrothermal Sediment.</title>
        <authorList>
            <person name="Zhou Z."/>
            <person name="Liu Y."/>
            <person name="Xu W."/>
            <person name="Pan J."/>
            <person name="Luo Z.H."/>
            <person name="Li M."/>
        </authorList>
    </citation>
    <scope>NUCLEOTIDE SEQUENCE [LARGE SCALE GENOMIC DNA]</scope>
    <source>
        <strain evidence="1">SpSt-609</strain>
    </source>
</reference>
<accession>A0A7C4VU62</accession>
<protein>
    <recommendedName>
        <fullName evidence="2">DUF4258 domain-containing protein</fullName>
    </recommendedName>
</protein>
<evidence type="ECO:0008006" key="2">
    <source>
        <dbReference type="Google" id="ProtNLM"/>
    </source>
</evidence>
<organism evidence="1">
    <name type="scientific">Fervidobacterium thailandense</name>
    <dbReference type="NCBI Taxonomy" id="1008305"/>
    <lineage>
        <taxon>Bacteria</taxon>
        <taxon>Thermotogati</taxon>
        <taxon>Thermotogota</taxon>
        <taxon>Thermotogae</taxon>
        <taxon>Thermotogales</taxon>
        <taxon>Fervidobacteriaceae</taxon>
        <taxon>Fervidobacterium</taxon>
    </lineage>
</organism>
<dbReference type="EMBL" id="DSZY01000014">
    <property type="protein sequence ID" value="HGU40206.1"/>
    <property type="molecule type" value="Genomic_DNA"/>
</dbReference>
<gene>
    <name evidence="1" type="ORF">ENT77_03300</name>
</gene>
<dbReference type="AlphaFoldDB" id="A0A7C4VU62"/>
<proteinExistence type="predicted"/>
<name>A0A7C4VU62_9BACT</name>